<accession>A0ABW9GIF1</accession>
<evidence type="ECO:0000313" key="5">
    <source>
        <dbReference type="Proteomes" id="UP001630303"/>
    </source>
</evidence>
<feature type="chain" id="PRO_5047504173" evidence="3">
    <location>
        <begin position="43"/>
        <end position="706"/>
    </location>
</feature>
<name>A0ABW9GIF1_9MICO</name>
<feature type="region of interest" description="Disordered" evidence="1">
    <location>
        <begin position="41"/>
        <end position="66"/>
    </location>
</feature>
<keyword evidence="3" id="KW-0732">Signal</keyword>
<gene>
    <name evidence="4" type="ORF">P5G46_08925</name>
</gene>
<keyword evidence="2" id="KW-0472">Membrane</keyword>
<feature type="signal peptide" evidence="3">
    <location>
        <begin position="1"/>
        <end position="42"/>
    </location>
</feature>
<keyword evidence="5" id="KW-1185">Reference proteome</keyword>
<evidence type="ECO:0000256" key="1">
    <source>
        <dbReference type="SAM" id="MobiDB-lite"/>
    </source>
</evidence>
<dbReference type="InterPro" id="IPR046112">
    <property type="entry name" value="DUF6049"/>
</dbReference>
<feature type="compositionally biased region" description="Low complexity" evidence="1">
    <location>
        <begin position="41"/>
        <end position="63"/>
    </location>
</feature>
<dbReference type="EMBL" id="JAROCE010000002">
    <property type="protein sequence ID" value="MFM2720625.1"/>
    <property type="molecule type" value="Genomic_DNA"/>
</dbReference>
<keyword evidence="2" id="KW-0812">Transmembrane</keyword>
<evidence type="ECO:0000256" key="3">
    <source>
        <dbReference type="SAM" id="SignalP"/>
    </source>
</evidence>
<protein>
    <submittedName>
        <fullName evidence="4">DUF6049 family protein</fullName>
    </submittedName>
</protein>
<dbReference type="InterPro" id="IPR006311">
    <property type="entry name" value="TAT_signal"/>
</dbReference>
<keyword evidence="2" id="KW-1133">Transmembrane helix</keyword>
<evidence type="ECO:0000256" key="2">
    <source>
        <dbReference type="SAM" id="Phobius"/>
    </source>
</evidence>
<dbReference type="Pfam" id="PF19516">
    <property type="entry name" value="DUF6049"/>
    <property type="match status" value="1"/>
</dbReference>
<organism evidence="4 5">
    <name type="scientific">Microbacterium mcarthurae</name>
    <dbReference type="NCBI Taxonomy" id="3035918"/>
    <lineage>
        <taxon>Bacteria</taxon>
        <taxon>Bacillati</taxon>
        <taxon>Actinomycetota</taxon>
        <taxon>Actinomycetes</taxon>
        <taxon>Micrococcales</taxon>
        <taxon>Microbacteriaceae</taxon>
        <taxon>Microbacterium</taxon>
    </lineage>
</organism>
<proteinExistence type="predicted"/>
<dbReference type="Proteomes" id="UP001630303">
    <property type="component" value="Unassembled WGS sequence"/>
</dbReference>
<evidence type="ECO:0000313" key="4">
    <source>
        <dbReference type="EMBL" id="MFM2720625.1"/>
    </source>
</evidence>
<dbReference type="PROSITE" id="PS51318">
    <property type="entry name" value="TAT"/>
    <property type="match status" value="1"/>
</dbReference>
<comment type="caution">
    <text evidence="4">The sequence shown here is derived from an EMBL/GenBank/DDBJ whole genome shotgun (WGS) entry which is preliminary data.</text>
</comment>
<dbReference type="RefSeq" id="WP_408905505.1">
    <property type="nucleotide sequence ID" value="NZ_JAROCE010000002.1"/>
</dbReference>
<reference evidence="4 5" key="1">
    <citation type="submission" date="2023-03" db="EMBL/GenBank/DDBJ databases">
        <title>MT1 and MT2 Draft Genomes of Novel Species.</title>
        <authorList>
            <person name="Venkateswaran K."/>
        </authorList>
    </citation>
    <scope>NUCLEOTIDE SEQUENCE [LARGE SCALE GENOMIC DNA]</scope>
    <source>
        <strain evidence="4 5">IF8SW-P5</strain>
    </source>
</reference>
<feature type="transmembrane region" description="Helical" evidence="2">
    <location>
        <begin position="664"/>
        <end position="682"/>
    </location>
</feature>
<sequence length="706" mass="71436">MTVTSLPSGSPVPRRPLTRRLLATLAAAALAIGLAIPGASHAAPSTPSPSASTTPPTLSAAPAGNGILRPGEPLTVLATLANPAAAPVPPVSATLSIGTAPLADDADLSRWLEGDASGIALQQIATGTVDATASGAQTSLSFTVPGTDASLAGRGPGVYPVLAQTNGGVPLAARTVVVIPADGAATALALIVPITTAPRTSGLLTADELADLTAVDGALSAQLDAVDGSLATLAIDPAIPAAIRVLGSAAPPTAVAWLQRLLALPNDRFALQFGDADLAAQIRSGVTTPLTPTSLRAYMSAADFTQAQATATLPTPAPSPSPGAPSFPDLATLLDIGPADANVFWPATDSVDAGTVAALGALSSDGDPARVLVASSNLTSPPASAASTVAGVATTVYDAEVSAALTRAAGENDSARRGAALAAASGHLAFARTGDADRPVLAVLDRGTDRSRVSLRAALGLVASTPGFTPSTLAALADAPAAEVTLGEAATDDARAADVTNLLADEQVIDRFATVLDEPELLTGRERAEVLQVLSVSWTGDAARTAIADHRADTQTTLDSVGILSSDFRLVSSSAPLRPWVRNDLPWPISVVLRAQPDDARLRVQANTEIDAQASANTRAEVPVEARIANGEVGVAMQLYSPTGEPIGARQSVQVEVRAEWESIGLFVIIGLVVVFLSVGVVRTIAHRRRAHAEESAPETDQEIRT</sequence>